<reference evidence="2" key="1">
    <citation type="submission" date="2020-11" db="EMBL/GenBank/DDBJ databases">
        <authorList>
            <consortium name="DOE Joint Genome Institute"/>
            <person name="Ahrendt S."/>
            <person name="Riley R."/>
            <person name="Andreopoulos W."/>
            <person name="LaButti K."/>
            <person name="Pangilinan J."/>
            <person name="Ruiz-duenas F.J."/>
            <person name="Barrasa J.M."/>
            <person name="Sanchez-Garcia M."/>
            <person name="Camarero S."/>
            <person name="Miyauchi S."/>
            <person name="Serrano A."/>
            <person name="Linde D."/>
            <person name="Babiker R."/>
            <person name="Drula E."/>
            <person name="Ayuso-Fernandez I."/>
            <person name="Pacheco R."/>
            <person name="Padilla G."/>
            <person name="Ferreira P."/>
            <person name="Barriuso J."/>
            <person name="Kellner H."/>
            <person name="Castanera R."/>
            <person name="Alfaro M."/>
            <person name="Ramirez L."/>
            <person name="Pisabarro A.G."/>
            <person name="Kuo A."/>
            <person name="Tritt A."/>
            <person name="Lipzen A."/>
            <person name="He G."/>
            <person name="Yan M."/>
            <person name="Ng V."/>
            <person name="Cullen D."/>
            <person name="Martin F."/>
            <person name="Rosso M.-N."/>
            <person name="Henrissat B."/>
            <person name="Hibbett D."/>
            <person name="Martinez A.T."/>
            <person name="Grigoriev I.V."/>
        </authorList>
    </citation>
    <scope>NUCLEOTIDE SEQUENCE</scope>
    <source>
        <strain evidence="2">AH 44721</strain>
    </source>
</reference>
<dbReference type="AlphaFoldDB" id="A0A9P5NHU8"/>
<sequence>MVNAPNLVGHLEYHSPTTDGSFSICAANGKGVFISKALYDSIPAEHRPSLNTSYKPNVDTLNAGIMTSIGTTFFPFILINKDTGERVRVILHALVLLNLFMSMFIGVTGGQIISTSAWGRNGPVFGFNFGQGDDDLMPKAERDAVQWSALVDTQ</sequence>
<comment type="caution">
    <text evidence="2">The sequence shown here is derived from an EMBL/GenBank/DDBJ whole genome shotgun (WGS) entry which is preliminary data.</text>
</comment>
<gene>
    <name evidence="2" type="ORF">CPB84DRAFT_1749385</name>
</gene>
<feature type="transmembrane region" description="Helical" evidence="1">
    <location>
        <begin position="60"/>
        <end position="79"/>
    </location>
</feature>
<evidence type="ECO:0000256" key="1">
    <source>
        <dbReference type="SAM" id="Phobius"/>
    </source>
</evidence>
<keyword evidence="1" id="KW-0812">Transmembrane</keyword>
<evidence type="ECO:0000313" key="2">
    <source>
        <dbReference type="EMBL" id="KAF8889203.1"/>
    </source>
</evidence>
<evidence type="ECO:0000313" key="3">
    <source>
        <dbReference type="Proteomes" id="UP000724874"/>
    </source>
</evidence>
<dbReference type="Proteomes" id="UP000724874">
    <property type="component" value="Unassembled WGS sequence"/>
</dbReference>
<keyword evidence="3" id="KW-1185">Reference proteome</keyword>
<dbReference type="OrthoDB" id="5378863at2759"/>
<keyword evidence="1" id="KW-1133">Transmembrane helix</keyword>
<proteinExistence type="predicted"/>
<dbReference type="EMBL" id="JADNYJ010000081">
    <property type="protein sequence ID" value="KAF8889203.1"/>
    <property type="molecule type" value="Genomic_DNA"/>
</dbReference>
<accession>A0A9P5NHU8</accession>
<name>A0A9P5NHU8_GYMJU</name>
<protein>
    <submittedName>
        <fullName evidence="2">Uncharacterized protein</fullName>
    </submittedName>
</protein>
<keyword evidence="1" id="KW-0472">Membrane</keyword>
<organism evidence="2 3">
    <name type="scientific">Gymnopilus junonius</name>
    <name type="common">Spectacular rustgill mushroom</name>
    <name type="synonym">Gymnopilus spectabilis subsp. junonius</name>
    <dbReference type="NCBI Taxonomy" id="109634"/>
    <lineage>
        <taxon>Eukaryota</taxon>
        <taxon>Fungi</taxon>
        <taxon>Dikarya</taxon>
        <taxon>Basidiomycota</taxon>
        <taxon>Agaricomycotina</taxon>
        <taxon>Agaricomycetes</taxon>
        <taxon>Agaricomycetidae</taxon>
        <taxon>Agaricales</taxon>
        <taxon>Agaricineae</taxon>
        <taxon>Hymenogastraceae</taxon>
        <taxon>Gymnopilus</taxon>
    </lineage>
</organism>
<feature type="transmembrane region" description="Helical" evidence="1">
    <location>
        <begin position="91"/>
        <end position="113"/>
    </location>
</feature>